<evidence type="ECO:0000259" key="5">
    <source>
        <dbReference type="Pfam" id="PF00389"/>
    </source>
</evidence>
<comment type="similarity">
    <text evidence="1 4">Belongs to the D-isomer specific 2-hydroxyacid dehydrogenase family.</text>
</comment>
<keyword evidence="2 4" id="KW-0560">Oxidoreductase</keyword>
<reference evidence="7 8" key="1">
    <citation type="submission" date="2018-05" db="EMBL/GenBank/DDBJ databases">
        <title>Genome sequencing and assembly of the regulated plant pathogen Lachnellula willkommii and related sister species for the development of diagnostic species identification markers.</title>
        <authorList>
            <person name="Giroux E."/>
            <person name="Bilodeau G."/>
        </authorList>
    </citation>
    <scope>NUCLEOTIDE SEQUENCE [LARGE SCALE GENOMIC DNA]</scope>
    <source>
        <strain evidence="7 8">CBS 160.35</strain>
    </source>
</reference>
<name>A0A8H8S6C2_9HELO</name>
<keyword evidence="3" id="KW-0520">NAD</keyword>
<dbReference type="GO" id="GO:0016616">
    <property type="term" value="F:oxidoreductase activity, acting on the CH-OH group of donors, NAD or NADP as acceptor"/>
    <property type="evidence" value="ECO:0007669"/>
    <property type="project" value="InterPro"/>
</dbReference>
<keyword evidence="8" id="KW-1185">Reference proteome</keyword>
<sequence>MASKEHRIVCLDECHCEIPTFSIPHTYKGFDNTPPELIAERIKDATIVISTRVPISEATIAQCPDLQFIALMAAGFDIVDLEKCRERGIKVSNIPSASAEAVAEHAFTLYLSAKRRVVELHNLTREGVEWPLRRMGTHKFNGVPRTCKSETMGIVGYGNLVPGLLPLTTKGKWIENIAKAMGMTVIIADRKGTPPNATRPGRTEFTQTLQRSDVLILCCPLDVSTRGMIGEAELKLMDSRSLLVNVARGGVVDEDALVKALRNSWISGAAVDVFASEPVTPSTSPLLADGIPNITLSPHVAWYADSSIENLKVILNSNIESFVAGNPANLV</sequence>
<dbReference type="Gene3D" id="3.40.50.720">
    <property type="entry name" value="NAD(P)-binding Rossmann-like Domain"/>
    <property type="match status" value="2"/>
</dbReference>
<dbReference type="AlphaFoldDB" id="A0A8H8S6C2"/>
<proteinExistence type="inferred from homology"/>
<evidence type="ECO:0000256" key="3">
    <source>
        <dbReference type="ARBA" id="ARBA00023027"/>
    </source>
</evidence>
<evidence type="ECO:0000313" key="8">
    <source>
        <dbReference type="Proteomes" id="UP000443090"/>
    </source>
</evidence>
<dbReference type="PANTHER" id="PTHR43761">
    <property type="entry name" value="D-ISOMER SPECIFIC 2-HYDROXYACID DEHYDROGENASE FAMILY PROTEIN (AFU_ORTHOLOGUE AFUA_1G13630)"/>
    <property type="match status" value="1"/>
</dbReference>
<dbReference type="GO" id="GO:0051287">
    <property type="term" value="F:NAD binding"/>
    <property type="evidence" value="ECO:0007669"/>
    <property type="project" value="InterPro"/>
</dbReference>
<evidence type="ECO:0000259" key="6">
    <source>
        <dbReference type="Pfam" id="PF02826"/>
    </source>
</evidence>
<organism evidence="7 8">
    <name type="scientific">Lachnellula occidentalis</name>
    <dbReference type="NCBI Taxonomy" id="215460"/>
    <lineage>
        <taxon>Eukaryota</taxon>
        <taxon>Fungi</taxon>
        <taxon>Dikarya</taxon>
        <taxon>Ascomycota</taxon>
        <taxon>Pezizomycotina</taxon>
        <taxon>Leotiomycetes</taxon>
        <taxon>Helotiales</taxon>
        <taxon>Lachnaceae</taxon>
        <taxon>Lachnellula</taxon>
    </lineage>
</organism>
<dbReference type="SUPFAM" id="SSF51735">
    <property type="entry name" value="NAD(P)-binding Rossmann-fold domains"/>
    <property type="match status" value="1"/>
</dbReference>
<evidence type="ECO:0000256" key="2">
    <source>
        <dbReference type="ARBA" id="ARBA00023002"/>
    </source>
</evidence>
<dbReference type="OrthoDB" id="298012at2759"/>
<dbReference type="InterPro" id="IPR006140">
    <property type="entry name" value="D-isomer_DH_NAD-bd"/>
</dbReference>
<evidence type="ECO:0000256" key="4">
    <source>
        <dbReference type="RuleBase" id="RU003719"/>
    </source>
</evidence>
<dbReference type="SUPFAM" id="SSF52283">
    <property type="entry name" value="Formate/glycerate dehydrogenase catalytic domain-like"/>
    <property type="match status" value="1"/>
</dbReference>
<evidence type="ECO:0000256" key="1">
    <source>
        <dbReference type="ARBA" id="ARBA00005854"/>
    </source>
</evidence>
<dbReference type="InterPro" id="IPR036291">
    <property type="entry name" value="NAD(P)-bd_dom_sf"/>
</dbReference>
<dbReference type="Proteomes" id="UP000443090">
    <property type="component" value="Unassembled WGS sequence"/>
</dbReference>
<comment type="caution">
    <text evidence="7">The sequence shown here is derived from an EMBL/GenBank/DDBJ whole genome shotgun (WGS) entry which is preliminary data.</text>
</comment>
<dbReference type="InterPro" id="IPR050418">
    <property type="entry name" value="D-iso_2-hydroxyacid_DH_PdxB"/>
</dbReference>
<protein>
    <submittedName>
        <fullName evidence="7">Glycerate dehydrogenase</fullName>
    </submittedName>
</protein>
<accession>A0A8H8S6C2</accession>
<dbReference type="PANTHER" id="PTHR43761:SF1">
    <property type="entry name" value="D-ISOMER SPECIFIC 2-HYDROXYACID DEHYDROGENASE CATALYTIC DOMAIN-CONTAINING PROTEIN-RELATED"/>
    <property type="match status" value="1"/>
</dbReference>
<dbReference type="Pfam" id="PF02826">
    <property type="entry name" value="2-Hacid_dh_C"/>
    <property type="match status" value="1"/>
</dbReference>
<feature type="domain" description="D-isomer specific 2-hydroxyacid dehydrogenase catalytic" evidence="5">
    <location>
        <begin position="26"/>
        <end position="329"/>
    </location>
</feature>
<feature type="domain" description="D-isomer specific 2-hydroxyacid dehydrogenase NAD-binding" evidence="6">
    <location>
        <begin position="108"/>
        <end position="301"/>
    </location>
</feature>
<dbReference type="InterPro" id="IPR006139">
    <property type="entry name" value="D-isomer_2_OHA_DH_cat_dom"/>
</dbReference>
<dbReference type="EMBL" id="QGMI01000073">
    <property type="protein sequence ID" value="TVY47794.1"/>
    <property type="molecule type" value="Genomic_DNA"/>
</dbReference>
<gene>
    <name evidence="7" type="primary">hprA_1</name>
    <name evidence="7" type="ORF">LOCC1_G002427</name>
</gene>
<dbReference type="Pfam" id="PF00389">
    <property type="entry name" value="2-Hacid_dh"/>
    <property type="match status" value="1"/>
</dbReference>
<evidence type="ECO:0000313" key="7">
    <source>
        <dbReference type="EMBL" id="TVY47794.1"/>
    </source>
</evidence>